<dbReference type="EMBL" id="LR796350">
    <property type="protein sequence ID" value="CAB4138958.1"/>
    <property type="molecule type" value="Genomic_DNA"/>
</dbReference>
<gene>
    <name evidence="1" type="ORF">UFOVP340_2</name>
</gene>
<proteinExistence type="predicted"/>
<organism evidence="1">
    <name type="scientific">uncultured Caudovirales phage</name>
    <dbReference type="NCBI Taxonomy" id="2100421"/>
    <lineage>
        <taxon>Viruses</taxon>
        <taxon>Duplodnaviria</taxon>
        <taxon>Heunggongvirae</taxon>
        <taxon>Uroviricota</taxon>
        <taxon>Caudoviricetes</taxon>
        <taxon>Peduoviridae</taxon>
        <taxon>Maltschvirus</taxon>
        <taxon>Maltschvirus maltsch</taxon>
    </lineage>
</organism>
<sequence>MSKTYYTEKGWHLSAIEDPRNPSFNIVEITICLTGDTLVVTTGEYADIERSLSDIKAVDDMGEELILLDGEEFYGNVRDVLDPVIIYKIVD</sequence>
<protein>
    <submittedName>
        <fullName evidence="1">Uncharacterized protein</fullName>
    </submittedName>
</protein>
<evidence type="ECO:0000313" key="1">
    <source>
        <dbReference type="EMBL" id="CAB4138958.1"/>
    </source>
</evidence>
<name>A0A6J5LWS8_9CAUD</name>
<reference evidence="1" key="1">
    <citation type="submission" date="2020-04" db="EMBL/GenBank/DDBJ databases">
        <authorList>
            <person name="Chiriac C."/>
            <person name="Salcher M."/>
            <person name="Ghai R."/>
            <person name="Kavagutti S V."/>
        </authorList>
    </citation>
    <scope>NUCLEOTIDE SEQUENCE</scope>
</reference>
<accession>A0A6J5LWS8</accession>